<feature type="signal peptide" evidence="1">
    <location>
        <begin position="1"/>
        <end position="20"/>
    </location>
</feature>
<sequence>MKLLISSIFLLVQFSLFSQASSFKDGEILKFKINYGWFKASEATLSVTASELRGEKMYHLVGEGRTTGMLDVFFKVRNRFESYLGMNDGYSHRFIRNTSEGGHIKNKMIDFFQNESRAVVHNYKKDTVSEHQLTSYTQDMISSYYHLREIVDINDIQAGDEFVLNMFFDEENYPFKVKYEGDEILQTDFGTVKTMIFKPYVQADRVFKEKESVTIWVSKDKNKIPIKMEAKLAVGSLTAHLFEYRGLANSFQLIFNN</sequence>
<keyword evidence="3" id="KW-1185">Reference proteome</keyword>
<keyword evidence="1" id="KW-0732">Signal</keyword>
<organism evidence="2 3">
    <name type="scientific">Psychroflexus maritimus</name>
    <dbReference type="NCBI Taxonomy" id="2714865"/>
    <lineage>
        <taxon>Bacteria</taxon>
        <taxon>Pseudomonadati</taxon>
        <taxon>Bacteroidota</taxon>
        <taxon>Flavobacteriia</taxon>
        <taxon>Flavobacteriales</taxon>
        <taxon>Flavobacteriaceae</taxon>
        <taxon>Psychroflexus</taxon>
    </lineage>
</organism>
<accession>A0A967AEI5</accession>
<feature type="chain" id="PRO_5036892729" evidence="1">
    <location>
        <begin position="21"/>
        <end position="257"/>
    </location>
</feature>
<name>A0A967AEI5_9FLAO</name>
<dbReference type="Proteomes" id="UP000643701">
    <property type="component" value="Unassembled WGS sequence"/>
</dbReference>
<proteinExistence type="predicted"/>
<evidence type="ECO:0000256" key="1">
    <source>
        <dbReference type="SAM" id="SignalP"/>
    </source>
</evidence>
<dbReference type="RefSeq" id="WP_166401025.1">
    <property type="nucleotide sequence ID" value="NZ_JAANAS010000105.1"/>
</dbReference>
<dbReference type="InterPro" id="IPR021457">
    <property type="entry name" value="DUF3108"/>
</dbReference>
<comment type="caution">
    <text evidence="2">The sequence shown here is derived from an EMBL/GenBank/DDBJ whole genome shotgun (WGS) entry which is preliminary data.</text>
</comment>
<dbReference type="AlphaFoldDB" id="A0A967AEI5"/>
<protein>
    <submittedName>
        <fullName evidence="2">DUF3108 domain-containing protein</fullName>
    </submittedName>
</protein>
<evidence type="ECO:0000313" key="2">
    <source>
        <dbReference type="EMBL" id="NGZ90792.1"/>
    </source>
</evidence>
<evidence type="ECO:0000313" key="3">
    <source>
        <dbReference type="Proteomes" id="UP000643701"/>
    </source>
</evidence>
<gene>
    <name evidence="2" type="ORF">G7034_11085</name>
</gene>
<dbReference type="Pfam" id="PF11306">
    <property type="entry name" value="DUF3108"/>
    <property type="match status" value="1"/>
</dbReference>
<dbReference type="EMBL" id="JAANAS010000105">
    <property type="protein sequence ID" value="NGZ90792.1"/>
    <property type="molecule type" value="Genomic_DNA"/>
</dbReference>
<reference evidence="2" key="1">
    <citation type="submission" date="2020-03" db="EMBL/GenBank/DDBJ databases">
        <title>Psychroflexus Maritimus sp. nov., isolate from marine sediment.</title>
        <authorList>
            <person name="Zhong Y.-L."/>
        </authorList>
    </citation>
    <scope>NUCLEOTIDE SEQUENCE</scope>
    <source>
        <strain evidence="2">C1</strain>
    </source>
</reference>